<evidence type="ECO:0000256" key="1">
    <source>
        <dbReference type="SAM" id="MobiDB-lite"/>
    </source>
</evidence>
<gene>
    <name evidence="2" type="ORF">WMSIL1_LOCUS10409</name>
</gene>
<name>A0A564YX79_HYMDI</name>
<sequence>MLKLKDILEDLKEEVNDGNKEEEENADNGIKQKVVKQEEEEAKQEKEEVGVEEVAETIPVKENFFIVVPRYLLNAWEYLSEFLFHYRRKTLMQLATGLFTNKELQTAPSTHRK</sequence>
<organism evidence="2 3">
    <name type="scientific">Hymenolepis diminuta</name>
    <name type="common">Rat tapeworm</name>
    <dbReference type="NCBI Taxonomy" id="6216"/>
    <lineage>
        <taxon>Eukaryota</taxon>
        <taxon>Metazoa</taxon>
        <taxon>Spiralia</taxon>
        <taxon>Lophotrochozoa</taxon>
        <taxon>Platyhelminthes</taxon>
        <taxon>Cestoda</taxon>
        <taxon>Eucestoda</taxon>
        <taxon>Cyclophyllidea</taxon>
        <taxon>Hymenolepididae</taxon>
        <taxon>Hymenolepis</taxon>
    </lineage>
</organism>
<dbReference type="AlphaFoldDB" id="A0A564YX79"/>
<dbReference type="EMBL" id="CABIJS010000444">
    <property type="protein sequence ID" value="VUZ51639.1"/>
    <property type="molecule type" value="Genomic_DNA"/>
</dbReference>
<keyword evidence="3" id="KW-1185">Reference proteome</keyword>
<evidence type="ECO:0000313" key="2">
    <source>
        <dbReference type="EMBL" id="VUZ51639.1"/>
    </source>
</evidence>
<dbReference type="Proteomes" id="UP000321570">
    <property type="component" value="Unassembled WGS sequence"/>
</dbReference>
<evidence type="ECO:0000313" key="3">
    <source>
        <dbReference type="Proteomes" id="UP000321570"/>
    </source>
</evidence>
<reference evidence="2 3" key="1">
    <citation type="submission" date="2019-07" db="EMBL/GenBank/DDBJ databases">
        <authorList>
            <person name="Jastrzebski P J."/>
            <person name="Paukszto L."/>
            <person name="Jastrzebski P J."/>
        </authorList>
    </citation>
    <scope>NUCLEOTIDE SEQUENCE [LARGE SCALE GENOMIC DNA]</scope>
    <source>
        <strain evidence="2 3">WMS-il1</strain>
    </source>
</reference>
<feature type="region of interest" description="Disordered" evidence="1">
    <location>
        <begin position="13"/>
        <end position="48"/>
    </location>
</feature>
<protein>
    <submittedName>
        <fullName evidence="2">Uncharacterized protein</fullName>
    </submittedName>
</protein>
<proteinExistence type="predicted"/>
<accession>A0A564YX79</accession>